<dbReference type="Pfam" id="PF03739">
    <property type="entry name" value="LptF_LptG"/>
    <property type="match status" value="1"/>
</dbReference>
<evidence type="ECO:0000256" key="1">
    <source>
        <dbReference type="ARBA" id="ARBA00004429"/>
    </source>
</evidence>
<evidence type="ECO:0000256" key="7">
    <source>
        <dbReference type="ARBA" id="ARBA00022989"/>
    </source>
</evidence>
<feature type="transmembrane region" description="Helical" evidence="9">
    <location>
        <begin position="298"/>
        <end position="320"/>
    </location>
</feature>
<keyword evidence="7 9" id="KW-1133">Transmembrane helix</keyword>
<comment type="subcellular location">
    <subcellularLocation>
        <location evidence="1">Cell inner membrane</location>
        <topology evidence="1">Multi-pass membrane protein</topology>
    </subcellularLocation>
</comment>
<dbReference type="InterPro" id="IPR030922">
    <property type="entry name" value="LptF"/>
</dbReference>
<evidence type="ECO:0000313" key="10">
    <source>
        <dbReference type="EMBL" id="PYE79915.1"/>
    </source>
</evidence>
<dbReference type="PANTHER" id="PTHR33529:SF7">
    <property type="entry name" value="LIPOPOLYSACCHARIDE EXPORT SYSTEM PERMEASE PROTEIN LPTF"/>
    <property type="match status" value="1"/>
</dbReference>
<dbReference type="Proteomes" id="UP000247540">
    <property type="component" value="Unassembled WGS sequence"/>
</dbReference>
<evidence type="ECO:0000256" key="8">
    <source>
        <dbReference type="ARBA" id="ARBA00023136"/>
    </source>
</evidence>
<comment type="caution">
    <text evidence="10">The sequence shown here is derived from an EMBL/GenBank/DDBJ whole genome shotgun (WGS) entry which is preliminary data.</text>
</comment>
<dbReference type="OrthoDB" id="9778062at2"/>
<keyword evidence="3" id="KW-0813">Transport</keyword>
<evidence type="ECO:0000256" key="6">
    <source>
        <dbReference type="ARBA" id="ARBA00022692"/>
    </source>
</evidence>
<protein>
    <recommendedName>
        <fullName evidence="2">Lipopolysaccharide export system permease protein LptF</fullName>
    </recommendedName>
</protein>
<dbReference type="EMBL" id="QJTC01000001">
    <property type="protein sequence ID" value="PYE79915.1"/>
    <property type="molecule type" value="Genomic_DNA"/>
</dbReference>
<dbReference type="GO" id="GO:0055085">
    <property type="term" value="P:transmembrane transport"/>
    <property type="evidence" value="ECO:0007669"/>
    <property type="project" value="InterPro"/>
</dbReference>
<dbReference type="NCBIfam" id="TIGR04407">
    <property type="entry name" value="LptF_YjgP"/>
    <property type="match status" value="1"/>
</dbReference>
<keyword evidence="5" id="KW-0997">Cell inner membrane</keyword>
<dbReference type="AlphaFoldDB" id="A0A318SLN9"/>
<reference evidence="10 11" key="1">
    <citation type="submission" date="2018-06" db="EMBL/GenBank/DDBJ databases">
        <title>Genomic Encyclopedia of Type Strains, Phase III (KMG-III): the genomes of soil and plant-associated and newly described type strains.</title>
        <authorList>
            <person name="Whitman W."/>
        </authorList>
    </citation>
    <scope>NUCLEOTIDE SEQUENCE [LARGE SCALE GENOMIC DNA]</scope>
    <source>
        <strain evidence="10 11">CECT 7646</strain>
    </source>
</reference>
<evidence type="ECO:0000256" key="5">
    <source>
        <dbReference type="ARBA" id="ARBA00022519"/>
    </source>
</evidence>
<evidence type="ECO:0000256" key="2">
    <source>
        <dbReference type="ARBA" id="ARBA00014213"/>
    </source>
</evidence>
<keyword evidence="4" id="KW-1003">Cell membrane</keyword>
<feature type="transmembrane region" description="Helical" evidence="9">
    <location>
        <begin position="101"/>
        <end position="124"/>
    </location>
</feature>
<feature type="transmembrane region" description="Helical" evidence="9">
    <location>
        <begin position="265"/>
        <end position="286"/>
    </location>
</feature>
<sequence length="365" mass="40128">MLFHSSIRKELARSFGATLVVLATVVMTIMLIRVLGQASRGSVNPSDVLLVMGYTVLGQLPTILALSLFVSIVGTLSRMYRDSEMVIWLSGGRGLGSFLRPLLRFSWPVLALIAALALLVWPWANTQIQSMKDRYERRGDIDRVAPGQFMESAGGNRVFFIDKDTPDAQTASNVFITASERGQEIVTSARTGRLAILNDDRFVVLNDGQRLESHIGKPGLKISEFREFANRIATNVLDDQEEIPVKLRSTLDLLRDPTIINQAELAWRLGLAFAGFNFVVMALAISNVNPRAGRSGNLVFALFAFVVYYNLLNLAQSWMVGGKLNFVGVIVLLHGGVLAASALLLARRHTQWTWRGARRSGAAAA</sequence>
<organism evidence="10 11">
    <name type="scientific">Xylophilus ampelinus</name>
    <dbReference type="NCBI Taxonomy" id="54067"/>
    <lineage>
        <taxon>Bacteria</taxon>
        <taxon>Pseudomonadati</taxon>
        <taxon>Pseudomonadota</taxon>
        <taxon>Betaproteobacteria</taxon>
        <taxon>Burkholderiales</taxon>
        <taxon>Xylophilus</taxon>
    </lineage>
</organism>
<feature type="transmembrane region" description="Helical" evidence="9">
    <location>
        <begin position="12"/>
        <end position="36"/>
    </location>
</feature>
<feature type="transmembrane region" description="Helical" evidence="9">
    <location>
        <begin position="326"/>
        <end position="346"/>
    </location>
</feature>
<evidence type="ECO:0000313" key="11">
    <source>
        <dbReference type="Proteomes" id="UP000247540"/>
    </source>
</evidence>
<keyword evidence="11" id="KW-1185">Reference proteome</keyword>
<keyword evidence="8 9" id="KW-0472">Membrane</keyword>
<proteinExistence type="predicted"/>
<feature type="transmembrane region" description="Helical" evidence="9">
    <location>
        <begin position="56"/>
        <end position="80"/>
    </location>
</feature>
<evidence type="ECO:0000256" key="3">
    <source>
        <dbReference type="ARBA" id="ARBA00022448"/>
    </source>
</evidence>
<evidence type="ECO:0000256" key="4">
    <source>
        <dbReference type="ARBA" id="ARBA00022475"/>
    </source>
</evidence>
<keyword evidence="6 9" id="KW-0812">Transmembrane</keyword>
<dbReference type="RefSeq" id="WP_110464191.1">
    <property type="nucleotide sequence ID" value="NZ_JAMOFZ010000002.1"/>
</dbReference>
<name>A0A318SLN9_9BURK</name>
<dbReference type="GO" id="GO:0015920">
    <property type="term" value="P:lipopolysaccharide transport"/>
    <property type="evidence" value="ECO:0007669"/>
    <property type="project" value="TreeGrafter"/>
</dbReference>
<evidence type="ECO:0000256" key="9">
    <source>
        <dbReference type="SAM" id="Phobius"/>
    </source>
</evidence>
<dbReference type="PANTHER" id="PTHR33529">
    <property type="entry name" value="SLR0882 PROTEIN-RELATED"/>
    <property type="match status" value="1"/>
</dbReference>
<gene>
    <name evidence="10" type="ORF">DFQ15_101236</name>
</gene>
<dbReference type="InterPro" id="IPR005495">
    <property type="entry name" value="LptG/LptF_permease"/>
</dbReference>
<accession>A0A318SLN9</accession>
<dbReference type="GO" id="GO:0043190">
    <property type="term" value="C:ATP-binding cassette (ABC) transporter complex"/>
    <property type="evidence" value="ECO:0007669"/>
    <property type="project" value="InterPro"/>
</dbReference>